<sequence>MDAMSATGSPADTTPARTALLVVGVPVLALSGLIATTGALLALYLHLGGFGGPPDESSDGVYTAALVAGAAAGLVLPAFMARMLVRGRYRAAAATLAVTAAVVAVVAALLGTWG</sequence>
<dbReference type="AlphaFoldDB" id="A0A512IDC7"/>
<dbReference type="Proteomes" id="UP000321103">
    <property type="component" value="Unassembled WGS sequence"/>
</dbReference>
<reference evidence="2 3" key="1">
    <citation type="submission" date="2019-07" db="EMBL/GenBank/DDBJ databases">
        <title>Whole genome shotgun sequence of Kocuria turfanensis NBRC 107627.</title>
        <authorList>
            <person name="Hosoyama A."/>
            <person name="Uohara A."/>
            <person name="Ohji S."/>
            <person name="Ichikawa N."/>
        </authorList>
    </citation>
    <scope>NUCLEOTIDE SEQUENCE [LARGE SCALE GENOMIC DNA]</scope>
    <source>
        <strain evidence="2 3">NBRC 107627</strain>
    </source>
</reference>
<dbReference type="STRING" id="388357.GCA_001580365_00304"/>
<accession>A0A512IDC7</accession>
<keyword evidence="1" id="KW-0812">Transmembrane</keyword>
<protein>
    <submittedName>
        <fullName evidence="2">Uncharacterized protein</fullName>
    </submittedName>
</protein>
<keyword evidence="1" id="KW-0472">Membrane</keyword>
<feature type="transmembrane region" description="Helical" evidence="1">
    <location>
        <begin position="91"/>
        <end position="113"/>
    </location>
</feature>
<name>A0A512IDC7_9MICC</name>
<feature type="transmembrane region" description="Helical" evidence="1">
    <location>
        <begin position="60"/>
        <end position="79"/>
    </location>
</feature>
<feature type="transmembrane region" description="Helical" evidence="1">
    <location>
        <begin position="20"/>
        <end position="45"/>
    </location>
</feature>
<evidence type="ECO:0000313" key="3">
    <source>
        <dbReference type="Proteomes" id="UP000321103"/>
    </source>
</evidence>
<keyword evidence="3" id="KW-1185">Reference proteome</keyword>
<comment type="caution">
    <text evidence="2">The sequence shown here is derived from an EMBL/GenBank/DDBJ whole genome shotgun (WGS) entry which is preliminary data.</text>
</comment>
<evidence type="ECO:0000256" key="1">
    <source>
        <dbReference type="SAM" id="Phobius"/>
    </source>
</evidence>
<proteinExistence type="predicted"/>
<dbReference type="EMBL" id="BJZS01000049">
    <property type="protein sequence ID" value="GEO95706.1"/>
    <property type="molecule type" value="Genomic_DNA"/>
</dbReference>
<organism evidence="2 3">
    <name type="scientific">Kocuria turfanensis</name>
    <dbReference type="NCBI Taxonomy" id="388357"/>
    <lineage>
        <taxon>Bacteria</taxon>
        <taxon>Bacillati</taxon>
        <taxon>Actinomycetota</taxon>
        <taxon>Actinomycetes</taxon>
        <taxon>Micrococcales</taxon>
        <taxon>Micrococcaceae</taxon>
        <taxon>Kocuria</taxon>
    </lineage>
</organism>
<keyword evidence="1" id="KW-1133">Transmembrane helix</keyword>
<gene>
    <name evidence="2" type="ORF">KTU01_18290</name>
</gene>
<evidence type="ECO:0000313" key="2">
    <source>
        <dbReference type="EMBL" id="GEO95706.1"/>
    </source>
</evidence>